<dbReference type="EMBL" id="QJKJ01005821">
    <property type="protein sequence ID" value="RDX88859.1"/>
    <property type="molecule type" value="Genomic_DNA"/>
</dbReference>
<evidence type="ECO:0000256" key="1">
    <source>
        <dbReference type="SAM" id="MobiDB-lite"/>
    </source>
</evidence>
<gene>
    <name evidence="2" type="ORF">CR513_29492</name>
</gene>
<reference evidence="2" key="1">
    <citation type="submission" date="2018-05" db="EMBL/GenBank/DDBJ databases">
        <title>Draft genome of Mucuna pruriens seed.</title>
        <authorList>
            <person name="Nnadi N.E."/>
            <person name="Vos R."/>
            <person name="Hasami M.H."/>
            <person name="Devisetty U.K."/>
            <person name="Aguiy J.C."/>
        </authorList>
    </citation>
    <scope>NUCLEOTIDE SEQUENCE [LARGE SCALE GENOMIC DNA]</scope>
    <source>
        <strain evidence="2">JCA_2017</strain>
    </source>
</reference>
<dbReference type="Proteomes" id="UP000257109">
    <property type="component" value="Unassembled WGS sequence"/>
</dbReference>
<dbReference type="AlphaFoldDB" id="A0A371GE62"/>
<sequence>MEVALTRTNMLESNQTIMTRFLHGLNQDIQNIIEGKEKEKRPRKDKSLKKGSSIPQGLKEERTFPSPTPVSKSNNIKCFKCLGNGHIPS</sequence>
<name>A0A371GE62_MUCPR</name>
<protein>
    <recommendedName>
        <fullName evidence="4">Retrotransposon gag domain-containing protein</fullName>
    </recommendedName>
</protein>
<feature type="non-terminal residue" evidence="2">
    <location>
        <position position="1"/>
    </location>
</feature>
<feature type="region of interest" description="Disordered" evidence="1">
    <location>
        <begin position="33"/>
        <end position="75"/>
    </location>
</feature>
<keyword evidence="3" id="KW-1185">Reference proteome</keyword>
<comment type="caution">
    <text evidence="2">The sequence shown here is derived from an EMBL/GenBank/DDBJ whole genome shotgun (WGS) entry which is preliminary data.</text>
</comment>
<evidence type="ECO:0000313" key="2">
    <source>
        <dbReference type="EMBL" id="RDX88859.1"/>
    </source>
</evidence>
<evidence type="ECO:0000313" key="3">
    <source>
        <dbReference type="Proteomes" id="UP000257109"/>
    </source>
</evidence>
<organism evidence="2 3">
    <name type="scientific">Mucuna pruriens</name>
    <name type="common">Velvet bean</name>
    <name type="synonym">Dolichos pruriens</name>
    <dbReference type="NCBI Taxonomy" id="157652"/>
    <lineage>
        <taxon>Eukaryota</taxon>
        <taxon>Viridiplantae</taxon>
        <taxon>Streptophyta</taxon>
        <taxon>Embryophyta</taxon>
        <taxon>Tracheophyta</taxon>
        <taxon>Spermatophyta</taxon>
        <taxon>Magnoliopsida</taxon>
        <taxon>eudicotyledons</taxon>
        <taxon>Gunneridae</taxon>
        <taxon>Pentapetalae</taxon>
        <taxon>rosids</taxon>
        <taxon>fabids</taxon>
        <taxon>Fabales</taxon>
        <taxon>Fabaceae</taxon>
        <taxon>Papilionoideae</taxon>
        <taxon>50 kb inversion clade</taxon>
        <taxon>NPAAA clade</taxon>
        <taxon>indigoferoid/millettioid clade</taxon>
        <taxon>Phaseoleae</taxon>
        <taxon>Mucuna</taxon>
    </lineage>
</organism>
<evidence type="ECO:0008006" key="4">
    <source>
        <dbReference type="Google" id="ProtNLM"/>
    </source>
</evidence>
<proteinExistence type="predicted"/>
<accession>A0A371GE62</accession>